<dbReference type="Proteomes" id="UP000018208">
    <property type="component" value="Unassembled WGS sequence"/>
</dbReference>
<protein>
    <submittedName>
        <fullName evidence="1">Uncharacterized protein</fullName>
    </submittedName>
</protein>
<organism evidence="1">
    <name type="scientific">Spironucleus salmonicida</name>
    <dbReference type="NCBI Taxonomy" id="348837"/>
    <lineage>
        <taxon>Eukaryota</taxon>
        <taxon>Metamonada</taxon>
        <taxon>Diplomonadida</taxon>
        <taxon>Hexamitidae</taxon>
        <taxon>Hexamitinae</taxon>
        <taxon>Spironucleus</taxon>
    </lineage>
</organism>
<keyword evidence="3" id="KW-1185">Reference proteome</keyword>
<proteinExistence type="predicted"/>
<dbReference type="VEuPathDB" id="GiardiaDB:SS50377_27019"/>
<dbReference type="AlphaFoldDB" id="V6LSF1"/>
<name>V6LSF1_9EUKA</name>
<dbReference type="EMBL" id="KI546040">
    <property type="protein sequence ID" value="EST47530.1"/>
    <property type="molecule type" value="Genomic_DNA"/>
</dbReference>
<reference evidence="2" key="2">
    <citation type="submission" date="2020-12" db="EMBL/GenBank/DDBJ databases">
        <title>New Spironucleus salmonicida genome in near-complete chromosomes.</title>
        <authorList>
            <person name="Xu F."/>
            <person name="Kurt Z."/>
            <person name="Jimenez-Gonzalez A."/>
            <person name="Astvaldsson A."/>
            <person name="Andersson J.O."/>
            <person name="Svard S.G."/>
        </authorList>
    </citation>
    <scope>NUCLEOTIDE SEQUENCE</scope>
    <source>
        <strain evidence="2">ATCC 50377</strain>
    </source>
</reference>
<evidence type="ECO:0000313" key="3">
    <source>
        <dbReference type="Proteomes" id="UP000018208"/>
    </source>
</evidence>
<accession>V6LSF1</accession>
<evidence type="ECO:0000313" key="2">
    <source>
        <dbReference type="EMBL" id="KAH0570733.1"/>
    </source>
</evidence>
<dbReference type="EMBL" id="AUWU02000007">
    <property type="protein sequence ID" value="KAH0570733.1"/>
    <property type="molecule type" value="Genomic_DNA"/>
</dbReference>
<gene>
    <name evidence="1" type="ORF">SS50377_12514</name>
    <name evidence="2" type="ORF">SS50377_27019</name>
</gene>
<sequence length="395" mass="46886">MPTQHQVLQFYLINLKKRYYQNLKNYPKLKQHHNSRRVENTFKACEFRAKYLLTFFIKQWKNNVLQPAHQLQNEAKCIYDQNVLHKAVRSLLTTKSKIDDLNNIANNALFCIQNAKKQAILAKFTQIAREKIRGKQITKFQQKRNFAVLQNTFKTAIQFFNYRVLCYEKCDEIRQNIDLKLLQTSFISLLNHYQAAKNDKLRVLEALDFYEKNAKINYTENILKAALKISQGQLQERAESVAFQAKNKFLTEERNRRNEKLNSMRISQNQKVDDSVFQDFPSQHSRRSALTINSLQYQPFQVQVNLQQSLQDQFVQSQINDLKILQNTVIDDKNRLQKEIEKLHILQCRLDKTMHPWSAQIEADAQKLIVSELKIQIQDNDEMVESIKERLRQYK</sequence>
<reference evidence="1 2" key="1">
    <citation type="journal article" date="2014" name="PLoS Genet.">
        <title>The Genome of Spironucleus salmonicida Highlights a Fish Pathogen Adapted to Fluctuating Environments.</title>
        <authorList>
            <person name="Xu F."/>
            <person name="Jerlstrom-Hultqvist J."/>
            <person name="Einarsson E."/>
            <person name="Astvaldsson A."/>
            <person name="Svard S.G."/>
            <person name="Andersson J.O."/>
        </authorList>
    </citation>
    <scope>NUCLEOTIDE SEQUENCE</scope>
    <source>
        <strain evidence="2">ATCC 50377</strain>
    </source>
</reference>
<evidence type="ECO:0000313" key="1">
    <source>
        <dbReference type="EMBL" id="EST47530.1"/>
    </source>
</evidence>